<evidence type="ECO:0000256" key="1">
    <source>
        <dbReference type="ARBA" id="ARBA00023054"/>
    </source>
</evidence>
<keyword evidence="1 3" id="KW-0175">Coiled coil</keyword>
<dbReference type="InterPro" id="IPR051861">
    <property type="entry name" value="NET_actin-binding_domain"/>
</dbReference>
<sequence>MEGTESNSDSCWWDSHIGGENSKWLAENLEWVDQRIKQMLNLIEEDGSSSAMKAEIYYRKKPELIAHVEEFYRMHQVLAERYDHLTGELCKNISSLLRMRHSAVSDSSYHQASPLSTPDQKLGLHKSNQAIGFDLYLSSSGGRSDSSFKEAYESSSSFSPDSESEPFFSSISKSLAPLVKGDSKGLNKKLLGIDAITMEEKFQLTKQKNGDAALMEGEIRDYPMLHGRITESEEEQRVADKKVQSSEEEITRFKGELEKNQSVIVLMGDLQAEIQMKEADLEMEKRKVLELQKQVSELENKVLDSNGIIRTLQNELDINKEKLKDAEEEIACLNHDVSNKNSECGHQLQGQLESTQKDIALLEAKLDSEKSNVLHLQERILRYVANLSDRDNEISELKATFFDAQKNFFLEKAQLQSDIASLSEQQVLLEAGIEEWKLLNKSLENETWRCETEKMEMKGLHEVQEISWQYDNERLVVELSEKNELIEALNKNIDLLKLKYDMLMTEKDVVSAKANTLGVEVCSREYQIQQMDDHLCQLHSEHVELIAASESLRKLTDELRLRVDELEKEVDRQRVVISDREEGKREAIRQLCFSLDHYRSGYQELCQAYKGHNRHAVLAL</sequence>
<evidence type="ECO:0000256" key="2">
    <source>
        <dbReference type="ARBA" id="ARBA00038006"/>
    </source>
</evidence>
<dbReference type="PANTHER" id="PTHR32258:SF14">
    <property type="entry name" value="GB|AAF19561.1"/>
    <property type="match status" value="1"/>
</dbReference>
<dbReference type="PROSITE" id="PS51774">
    <property type="entry name" value="NAB"/>
    <property type="match status" value="1"/>
</dbReference>
<comment type="caution">
    <text evidence="5">The sequence shown here is derived from an EMBL/GenBank/DDBJ whole genome shotgun (WGS) entry which is preliminary data.</text>
</comment>
<keyword evidence="6" id="KW-1185">Reference proteome</keyword>
<comment type="similarity">
    <text evidence="2">Belongs to the NET family.</text>
</comment>
<organism evidence="5 6">
    <name type="scientific">Ilex paraguariensis</name>
    <name type="common">yerba mate</name>
    <dbReference type="NCBI Taxonomy" id="185542"/>
    <lineage>
        <taxon>Eukaryota</taxon>
        <taxon>Viridiplantae</taxon>
        <taxon>Streptophyta</taxon>
        <taxon>Embryophyta</taxon>
        <taxon>Tracheophyta</taxon>
        <taxon>Spermatophyta</taxon>
        <taxon>Magnoliopsida</taxon>
        <taxon>eudicotyledons</taxon>
        <taxon>Gunneridae</taxon>
        <taxon>Pentapetalae</taxon>
        <taxon>asterids</taxon>
        <taxon>campanulids</taxon>
        <taxon>Aquifoliales</taxon>
        <taxon>Aquifoliaceae</taxon>
        <taxon>Ilex</taxon>
    </lineage>
</organism>
<evidence type="ECO:0000313" key="6">
    <source>
        <dbReference type="Proteomes" id="UP001642360"/>
    </source>
</evidence>
<name>A0ABC8QTU1_9AQUA</name>
<feature type="coiled-coil region" evidence="3">
    <location>
        <begin position="472"/>
        <end position="506"/>
    </location>
</feature>
<feature type="coiled-coil region" evidence="3">
    <location>
        <begin position="549"/>
        <end position="576"/>
    </location>
</feature>
<dbReference type="AlphaFoldDB" id="A0ABC8QTU1"/>
<dbReference type="Pfam" id="PF07765">
    <property type="entry name" value="KIP1"/>
    <property type="match status" value="1"/>
</dbReference>
<dbReference type="Proteomes" id="UP001642360">
    <property type="component" value="Unassembled WGS sequence"/>
</dbReference>
<feature type="domain" description="NAB" evidence="4">
    <location>
        <begin position="9"/>
        <end position="89"/>
    </location>
</feature>
<gene>
    <name evidence="5" type="ORF">ILEXP_LOCUS2866</name>
</gene>
<evidence type="ECO:0000256" key="3">
    <source>
        <dbReference type="SAM" id="Coils"/>
    </source>
</evidence>
<dbReference type="InterPro" id="IPR011684">
    <property type="entry name" value="NAB"/>
</dbReference>
<dbReference type="Gene3D" id="1.10.287.1490">
    <property type="match status" value="1"/>
</dbReference>
<evidence type="ECO:0000259" key="4">
    <source>
        <dbReference type="PROSITE" id="PS51774"/>
    </source>
</evidence>
<reference evidence="5 6" key="1">
    <citation type="submission" date="2024-02" db="EMBL/GenBank/DDBJ databases">
        <authorList>
            <person name="Vignale AGUSTIN F."/>
            <person name="Sosa J E."/>
            <person name="Modenutti C."/>
        </authorList>
    </citation>
    <scope>NUCLEOTIDE SEQUENCE [LARGE SCALE GENOMIC DNA]</scope>
</reference>
<proteinExistence type="inferred from homology"/>
<protein>
    <recommendedName>
        <fullName evidence="4">NAB domain-containing protein</fullName>
    </recommendedName>
</protein>
<feature type="coiled-coil region" evidence="3">
    <location>
        <begin position="229"/>
        <end position="379"/>
    </location>
</feature>
<dbReference type="EMBL" id="CAUOFW020000725">
    <property type="protein sequence ID" value="CAK9135910.1"/>
    <property type="molecule type" value="Genomic_DNA"/>
</dbReference>
<dbReference type="PANTHER" id="PTHR32258">
    <property type="entry name" value="PROTEIN NETWORKED 4A"/>
    <property type="match status" value="1"/>
</dbReference>
<evidence type="ECO:0000313" key="5">
    <source>
        <dbReference type="EMBL" id="CAK9135910.1"/>
    </source>
</evidence>
<accession>A0ABC8QTU1</accession>